<protein>
    <recommendedName>
        <fullName evidence="1">Thioesterase TesA-like domain-containing protein</fullName>
    </recommendedName>
</protein>
<reference evidence="2 3" key="1">
    <citation type="submission" date="2018-02" db="EMBL/GenBank/DDBJ databases">
        <title>Complete genome sequence of Streptomyces dengpaensis, the producer of angucyclines.</title>
        <authorList>
            <person name="Yumei L."/>
        </authorList>
    </citation>
    <scope>NUCLEOTIDE SEQUENCE [LARGE SCALE GENOMIC DNA]</scope>
    <source>
        <strain evidence="2 3">XZHG99</strain>
    </source>
</reference>
<dbReference type="Gene3D" id="3.40.50.1820">
    <property type="entry name" value="alpha/beta hydrolase"/>
    <property type="match status" value="1"/>
</dbReference>
<sequence length="88" mass="9622">MDDLTLLSLGAYTRIFRGWHPEPTDVPTLLVRATEPLPHMPDQWQSSWPGPHDTADVPGTHLSMLENHATTTAEAIRGWIEALGPAAG</sequence>
<accession>A0ABM6SJP1</accession>
<dbReference type="SUPFAM" id="SSF53474">
    <property type="entry name" value="alpha/beta-Hydrolases"/>
    <property type="match status" value="1"/>
</dbReference>
<feature type="domain" description="Thioesterase TesA-like" evidence="1">
    <location>
        <begin position="1"/>
        <end position="80"/>
    </location>
</feature>
<evidence type="ECO:0000313" key="3">
    <source>
        <dbReference type="Proteomes" id="UP000238413"/>
    </source>
</evidence>
<dbReference type="RefSeq" id="WP_099506618.1">
    <property type="nucleotide sequence ID" value="NZ_CP026652.1"/>
</dbReference>
<keyword evidence="3" id="KW-1185">Reference proteome</keyword>
<evidence type="ECO:0000259" key="1">
    <source>
        <dbReference type="SMART" id="SM00824"/>
    </source>
</evidence>
<dbReference type="SMART" id="SM00824">
    <property type="entry name" value="PKS_TE"/>
    <property type="match status" value="1"/>
</dbReference>
<dbReference type="InterPro" id="IPR020802">
    <property type="entry name" value="TesA-like"/>
</dbReference>
<proteinExistence type="predicted"/>
<organism evidence="2 3">
    <name type="scientific">Streptomyces dengpaensis</name>
    <dbReference type="NCBI Taxonomy" id="2049881"/>
    <lineage>
        <taxon>Bacteria</taxon>
        <taxon>Bacillati</taxon>
        <taxon>Actinomycetota</taxon>
        <taxon>Actinomycetes</taxon>
        <taxon>Kitasatosporales</taxon>
        <taxon>Streptomycetaceae</taxon>
        <taxon>Streptomyces</taxon>
    </lineage>
</organism>
<dbReference type="EMBL" id="CP026652">
    <property type="protein sequence ID" value="AVH54896.1"/>
    <property type="molecule type" value="Genomic_DNA"/>
</dbReference>
<dbReference type="Proteomes" id="UP000238413">
    <property type="component" value="Chromosome"/>
</dbReference>
<gene>
    <name evidence="2" type="ORF">C4B68_02760</name>
</gene>
<name>A0ABM6SJP1_9ACTN</name>
<dbReference type="InterPro" id="IPR029058">
    <property type="entry name" value="AB_hydrolase_fold"/>
</dbReference>
<evidence type="ECO:0000313" key="2">
    <source>
        <dbReference type="EMBL" id="AVH54896.1"/>
    </source>
</evidence>